<name>A0A1H1HM91_9BURK</name>
<dbReference type="Proteomes" id="UP000199365">
    <property type="component" value="Unassembled WGS sequence"/>
</dbReference>
<keyword evidence="2" id="KW-1185">Reference proteome</keyword>
<organism evidence="1 2">
    <name type="scientific">Paraburkholderia tuberum</name>
    <dbReference type="NCBI Taxonomy" id="157910"/>
    <lineage>
        <taxon>Bacteria</taxon>
        <taxon>Pseudomonadati</taxon>
        <taxon>Pseudomonadota</taxon>
        <taxon>Betaproteobacteria</taxon>
        <taxon>Burkholderiales</taxon>
        <taxon>Burkholderiaceae</taxon>
        <taxon>Paraburkholderia</taxon>
    </lineage>
</organism>
<sequence>MADQSRTRYSYTAKVSDVVNIQFPVAANMAWDGYARHIYDKTNSVIQQQAKRLLQRGNITHEEARQLVEVQRNGLVIEMRRRLSPFGRFYSEALKPSKNLPTLDTLLRKKGNIEAVLLSVGKTRSVVNRIAFVGRMAGSAGIVIEIVAVGVVIEKAPQKDKARVATEEFAGAIGGLAAGTGGMWAGAAAGAAWAGTWAAPSLMIPVVGELAEGGAIVLGGIAGGMMASWLGHHVGKEAAENIWRLAPIKWK</sequence>
<dbReference type="AlphaFoldDB" id="A0A1H1HM91"/>
<proteinExistence type="predicted"/>
<reference evidence="2" key="1">
    <citation type="submission" date="2016-10" db="EMBL/GenBank/DDBJ databases">
        <authorList>
            <person name="Varghese N."/>
            <person name="Submissions S."/>
        </authorList>
    </citation>
    <scope>NUCLEOTIDE SEQUENCE [LARGE SCALE GENOMIC DNA]</scope>
    <source>
        <strain evidence="2">DUS833</strain>
    </source>
</reference>
<dbReference type="RefSeq" id="WP_090805330.1">
    <property type="nucleotide sequence ID" value="NZ_FNKX01000001.1"/>
</dbReference>
<gene>
    <name evidence="1" type="ORF">SAMN05445850_3696</name>
</gene>
<accession>A0A1H1HM91</accession>
<evidence type="ECO:0000313" key="2">
    <source>
        <dbReference type="Proteomes" id="UP000199365"/>
    </source>
</evidence>
<protein>
    <submittedName>
        <fullName evidence="1">Uncharacterized protein</fullName>
    </submittedName>
</protein>
<evidence type="ECO:0000313" key="1">
    <source>
        <dbReference type="EMBL" id="SDR26459.1"/>
    </source>
</evidence>
<dbReference type="EMBL" id="FNKX01000001">
    <property type="protein sequence ID" value="SDR26459.1"/>
    <property type="molecule type" value="Genomic_DNA"/>
</dbReference>